<evidence type="ECO:0000313" key="3">
    <source>
        <dbReference type="Proteomes" id="UP000509791"/>
    </source>
</evidence>
<dbReference type="Pfam" id="PF07580">
    <property type="entry name" value="Peptidase_M26_C"/>
    <property type="match status" value="1"/>
</dbReference>
<sequence length="52" mass="6094">MILPLLNLHKTEMFLISTYYTMSYGTDNKYNTTLEKLKSEIDLAAQRQIKLP</sequence>
<dbReference type="AlphaFoldDB" id="A0A7U7C4F7"/>
<evidence type="ECO:0000313" key="2">
    <source>
        <dbReference type="EMBL" id="CAD0152770.1"/>
    </source>
</evidence>
<dbReference type="Proteomes" id="UP000509791">
    <property type="component" value="Chromosome"/>
</dbReference>
<accession>A0A7U7C4F7</accession>
<dbReference type="GO" id="GO:0005576">
    <property type="term" value="C:extracellular region"/>
    <property type="evidence" value="ECO:0007669"/>
    <property type="project" value="InterPro"/>
</dbReference>
<reference evidence="2 3" key="1">
    <citation type="submission" date="2020-06" db="EMBL/GenBank/DDBJ databases">
        <authorList>
            <person name="Chuat V."/>
        </authorList>
    </citation>
    <scope>NUCLEOTIDE SEQUENCE [LARGE SCALE GENOMIC DNA]</scope>
    <source>
        <strain evidence="2">STH_CIRM_998</strain>
    </source>
</reference>
<dbReference type="GO" id="GO:0008270">
    <property type="term" value="F:zinc ion binding"/>
    <property type="evidence" value="ECO:0007669"/>
    <property type="project" value="InterPro"/>
</dbReference>
<organism evidence="2 3">
    <name type="scientific">Streptococcus thermophilus</name>
    <dbReference type="NCBI Taxonomy" id="1308"/>
    <lineage>
        <taxon>Bacteria</taxon>
        <taxon>Bacillati</taxon>
        <taxon>Bacillota</taxon>
        <taxon>Bacilli</taxon>
        <taxon>Lactobacillales</taxon>
        <taxon>Streptococcaceae</taxon>
        <taxon>Streptococcus</taxon>
    </lineage>
</organism>
<dbReference type="InterPro" id="IPR011505">
    <property type="entry name" value="Peptidase_M26_C_dom"/>
</dbReference>
<gene>
    <name evidence="2" type="ORF">STHERMO_1489</name>
</gene>
<evidence type="ECO:0000259" key="1">
    <source>
        <dbReference type="Pfam" id="PF07580"/>
    </source>
</evidence>
<proteinExistence type="predicted"/>
<dbReference type="EMBL" id="LR822027">
    <property type="protein sequence ID" value="CAD0152770.1"/>
    <property type="molecule type" value="Genomic_DNA"/>
</dbReference>
<protein>
    <submittedName>
        <fullName evidence="2">LPXTG motif cell wall anchor domain protein</fullName>
    </submittedName>
</protein>
<name>A0A7U7C4F7_STRTR</name>
<dbReference type="GO" id="GO:0004222">
    <property type="term" value="F:metalloendopeptidase activity"/>
    <property type="evidence" value="ECO:0007669"/>
    <property type="project" value="InterPro"/>
</dbReference>
<feature type="domain" description="Peptidase M26 C-terminal" evidence="1">
    <location>
        <begin position="1"/>
        <end position="42"/>
    </location>
</feature>